<feature type="region of interest" description="Disordered" evidence="5">
    <location>
        <begin position="444"/>
        <end position="472"/>
    </location>
</feature>
<dbReference type="GO" id="GO:0005634">
    <property type="term" value="C:nucleus"/>
    <property type="evidence" value="ECO:0007669"/>
    <property type="project" value="TreeGrafter"/>
</dbReference>
<keyword evidence="2" id="KW-0963">Cytoplasm</keyword>
<evidence type="ECO:0000256" key="3">
    <source>
        <dbReference type="ARBA" id="ARBA00022614"/>
    </source>
</evidence>
<dbReference type="PANTHER" id="PTHR22710:SF2">
    <property type="entry name" value="X-RAY RADIATION RESISTANCE-ASSOCIATED PROTEIN 1"/>
    <property type="match status" value="1"/>
</dbReference>
<feature type="non-terminal residue" evidence="6">
    <location>
        <position position="1"/>
    </location>
</feature>
<evidence type="ECO:0000256" key="1">
    <source>
        <dbReference type="ARBA" id="ARBA00004496"/>
    </source>
</evidence>
<name>A0A2P4SN10_BAMTH</name>
<comment type="subcellular location">
    <subcellularLocation>
        <location evidence="1">Cytoplasm</location>
    </subcellularLocation>
</comment>
<evidence type="ECO:0000256" key="4">
    <source>
        <dbReference type="ARBA" id="ARBA00022737"/>
    </source>
</evidence>
<dbReference type="AlphaFoldDB" id="A0A2P4SN10"/>
<dbReference type="GO" id="GO:0005737">
    <property type="term" value="C:cytoplasm"/>
    <property type="evidence" value="ECO:0007669"/>
    <property type="project" value="UniProtKB-SubCell"/>
</dbReference>
<dbReference type="Proteomes" id="UP000237246">
    <property type="component" value="Unassembled WGS sequence"/>
</dbReference>
<gene>
    <name evidence="6" type="ORF">CIB84_010750</name>
</gene>
<dbReference type="OrthoDB" id="1687175at2759"/>
<keyword evidence="3" id="KW-0433">Leucine-rich repeat</keyword>
<keyword evidence="7" id="KW-1185">Reference proteome</keyword>
<evidence type="ECO:0000313" key="6">
    <source>
        <dbReference type="EMBL" id="POI25500.1"/>
    </source>
</evidence>
<dbReference type="PANTHER" id="PTHR22710">
    <property type="entry name" value="X-RAY RADIATION RESISTANCE ASSOCIATED PROTEIN 1 XRRA1"/>
    <property type="match status" value="1"/>
</dbReference>
<protein>
    <submittedName>
        <fullName evidence="6">Uncharacterized protein</fullName>
    </submittedName>
</protein>
<evidence type="ECO:0000313" key="7">
    <source>
        <dbReference type="Proteomes" id="UP000237246"/>
    </source>
</evidence>
<evidence type="ECO:0000256" key="5">
    <source>
        <dbReference type="SAM" id="MobiDB-lite"/>
    </source>
</evidence>
<sequence length="472" mass="53261">LRELNLDRNRISAVPYLHQAESMQFSLHPTLDDGSFRAEWYQYLNSLWQQPQHEDMEVPAELETKTGQLEDMELQNNRAPDRTEVMFNSDSQGCPMQGDAREGYPHALKTLPVLSRCRDICALFPVLEHLSLAFNKVSSHLPKVKKQPLMLESPAEAFIWRPLPAMVEAAGRAAPLISPQPLPPISTVPAVGREERDPRTPSTAQEDVEAFFMTQDKVAAAWLSATRRHLCTAGQARTDLITWTGGQELLPSPFFCCFEVEDDSRSLLQPMAEDRLEKRRKQREEGSSWAVPERYRGYEELLGGDPDPDFIEPVGIQKNVQALYYVLKHPLVYRDAKPRLDSMQKPYVPQKKRGRMPDPPARKTKAEVLEGILVAMRNTSTVTSVPLASALQKRKSSPKTYQEALRLMEEFQEVFETSKELTLGTTRLWDEVPVVKALLAASKQRSKQLLLPGKKASKKVPKVKSTAQPGVG</sequence>
<reference evidence="6 7" key="1">
    <citation type="submission" date="2018-01" db="EMBL/GenBank/DDBJ databases">
        <title>Comparison of the Chinese Bamboo Partridge and Red Junglefowl genome sequences highlights the importance of demography in genome evolution.</title>
        <authorList>
            <person name="Tiley G.P."/>
            <person name="Kimball R.T."/>
            <person name="Braun E.L."/>
            <person name="Burleigh J.G."/>
        </authorList>
    </citation>
    <scope>NUCLEOTIDE SEQUENCE [LARGE SCALE GENOMIC DNA]</scope>
    <source>
        <strain evidence="6">RTK389</strain>
        <tissue evidence="6">Blood</tissue>
    </source>
</reference>
<organism evidence="6 7">
    <name type="scientific">Bambusicola thoracicus</name>
    <name type="common">Chinese bamboo-partridge</name>
    <name type="synonym">Perdix thoracica</name>
    <dbReference type="NCBI Taxonomy" id="9083"/>
    <lineage>
        <taxon>Eukaryota</taxon>
        <taxon>Metazoa</taxon>
        <taxon>Chordata</taxon>
        <taxon>Craniata</taxon>
        <taxon>Vertebrata</taxon>
        <taxon>Euteleostomi</taxon>
        <taxon>Archelosauria</taxon>
        <taxon>Archosauria</taxon>
        <taxon>Dinosauria</taxon>
        <taxon>Saurischia</taxon>
        <taxon>Theropoda</taxon>
        <taxon>Coelurosauria</taxon>
        <taxon>Aves</taxon>
        <taxon>Neognathae</taxon>
        <taxon>Galloanserae</taxon>
        <taxon>Galliformes</taxon>
        <taxon>Phasianidae</taxon>
        <taxon>Perdicinae</taxon>
        <taxon>Bambusicola</taxon>
    </lineage>
</organism>
<keyword evidence="4" id="KW-0677">Repeat</keyword>
<dbReference type="EMBL" id="PPHD01033951">
    <property type="protein sequence ID" value="POI25500.1"/>
    <property type="molecule type" value="Genomic_DNA"/>
</dbReference>
<proteinExistence type="predicted"/>
<accession>A0A2P4SN10</accession>
<comment type="caution">
    <text evidence="6">The sequence shown here is derived from an EMBL/GenBank/DDBJ whole genome shotgun (WGS) entry which is preliminary data.</text>
</comment>
<evidence type="ECO:0000256" key="2">
    <source>
        <dbReference type="ARBA" id="ARBA00022490"/>
    </source>
</evidence>